<comment type="caution">
    <text evidence="1">The sequence shown here is derived from an EMBL/GenBank/DDBJ whole genome shotgun (WGS) entry which is preliminary data.</text>
</comment>
<keyword evidence="2" id="KW-1185">Reference proteome</keyword>
<dbReference type="PROSITE" id="PS51257">
    <property type="entry name" value="PROKAR_LIPOPROTEIN"/>
    <property type="match status" value="1"/>
</dbReference>
<gene>
    <name evidence="1" type="ORF">DY240_20810</name>
</gene>
<evidence type="ECO:0000313" key="1">
    <source>
        <dbReference type="EMBL" id="RIQ18817.1"/>
    </source>
</evidence>
<proteinExistence type="predicted"/>
<dbReference type="Proteomes" id="UP000284057">
    <property type="component" value="Unassembled WGS sequence"/>
</dbReference>
<accession>A0A418KLL4</accession>
<reference evidence="1 2" key="1">
    <citation type="submission" date="2018-09" db="EMBL/GenBank/DDBJ databases">
        <title>Isolation, diversity and antifungal activity of actinobacteria from wheat.</title>
        <authorList>
            <person name="Han C."/>
        </authorList>
    </citation>
    <scope>NUCLEOTIDE SEQUENCE [LARGE SCALE GENOMIC DNA]</scope>
    <source>
        <strain evidence="1 2">NEAU-YY265</strain>
    </source>
</reference>
<sequence>MFETPWRLRPAWFNGQLGFACYRRDPADGAFRLGAVNVLSLRDGLVTQLSSFIDPELLPRLGLPADPP</sequence>
<protein>
    <recommendedName>
        <fullName evidence="3">Nuclear transport factor 2 family protein</fullName>
    </recommendedName>
</protein>
<evidence type="ECO:0008006" key="3">
    <source>
        <dbReference type="Google" id="ProtNLM"/>
    </source>
</evidence>
<dbReference type="EMBL" id="QUAL01000187">
    <property type="protein sequence ID" value="RIQ18817.1"/>
    <property type="molecule type" value="Genomic_DNA"/>
</dbReference>
<organism evidence="1 2">
    <name type="scientific">Jiangella rhizosphaerae</name>
    <dbReference type="NCBI Taxonomy" id="2293569"/>
    <lineage>
        <taxon>Bacteria</taxon>
        <taxon>Bacillati</taxon>
        <taxon>Actinomycetota</taxon>
        <taxon>Actinomycetes</taxon>
        <taxon>Jiangellales</taxon>
        <taxon>Jiangellaceae</taxon>
        <taxon>Jiangella</taxon>
    </lineage>
</organism>
<evidence type="ECO:0000313" key="2">
    <source>
        <dbReference type="Proteomes" id="UP000284057"/>
    </source>
</evidence>
<dbReference type="AlphaFoldDB" id="A0A418KLL4"/>
<name>A0A418KLL4_9ACTN</name>